<accession>A0A4U1JEM3</accession>
<sequence length="177" mass="18068">MHKPSSILLLAAIAALPMAIAGCATEEIPPYGDPAKVVGGAGATSSSGGGTCMSDPSCAVSFASDVLPILETKGKCADAQCHGMGAGTLTLTAGDAKKLRGELLDISVVGGPYIACETPGDSKMLCNLRVEMGVVKPPNCGALMPQVDPDDTVDDARINQMEFTTIEEWIKCGAPDN</sequence>
<gene>
    <name evidence="2" type="ORF">E8A74_13330</name>
</gene>
<reference evidence="2 3" key="1">
    <citation type="submission" date="2019-04" db="EMBL/GenBank/DDBJ databases">
        <authorList>
            <person name="Li Y."/>
            <person name="Wang J."/>
        </authorList>
    </citation>
    <scope>NUCLEOTIDE SEQUENCE [LARGE SCALE GENOMIC DNA]</scope>
    <source>
        <strain evidence="2 3">DSM 14668</strain>
    </source>
</reference>
<dbReference type="PROSITE" id="PS51257">
    <property type="entry name" value="PROKAR_LIPOPROTEIN"/>
    <property type="match status" value="1"/>
</dbReference>
<evidence type="ECO:0000256" key="1">
    <source>
        <dbReference type="SAM" id="SignalP"/>
    </source>
</evidence>
<dbReference type="AlphaFoldDB" id="A0A4U1JEM3"/>
<name>A0A4U1JEM3_9BACT</name>
<feature type="signal peptide" evidence="1">
    <location>
        <begin position="1"/>
        <end position="21"/>
    </location>
</feature>
<dbReference type="Proteomes" id="UP000309215">
    <property type="component" value="Unassembled WGS sequence"/>
</dbReference>
<dbReference type="RefSeq" id="WP_136929358.1">
    <property type="nucleotide sequence ID" value="NZ_SSMQ01000011.1"/>
</dbReference>
<evidence type="ECO:0008006" key="4">
    <source>
        <dbReference type="Google" id="ProtNLM"/>
    </source>
</evidence>
<proteinExistence type="predicted"/>
<evidence type="ECO:0000313" key="2">
    <source>
        <dbReference type="EMBL" id="TKD09248.1"/>
    </source>
</evidence>
<evidence type="ECO:0000313" key="3">
    <source>
        <dbReference type="Proteomes" id="UP000309215"/>
    </source>
</evidence>
<comment type="caution">
    <text evidence="2">The sequence shown here is derived from an EMBL/GenBank/DDBJ whole genome shotgun (WGS) entry which is preliminary data.</text>
</comment>
<keyword evidence="3" id="KW-1185">Reference proteome</keyword>
<dbReference type="OrthoDB" id="5517429at2"/>
<dbReference type="EMBL" id="SSMQ01000011">
    <property type="protein sequence ID" value="TKD09248.1"/>
    <property type="molecule type" value="Genomic_DNA"/>
</dbReference>
<keyword evidence="1" id="KW-0732">Signal</keyword>
<protein>
    <recommendedName>
        <fullName evidence="4">Lipoprotein</fullName>
    </recommendedName>
</protein>
<organism evidence="2 3">
    <name type="scientific">Polyangium fumosum</name>
    <dbReference type="NCBI Taxonomy" id="889272"/>
    <lineage>
        <taxon>Bacteria</taxon>
        <taxon>Pseudomonadati</taxon>
        <taxon>Myxococcota</taxon>
        <taxon>Polyangia</taxon>
        <taxon>Polyangiales</taxon>
        <taxon>Polyangiaceae</taxon>
        <taxon>Polyangium</taxon>
    </lineage>
</organism>
<feature type="chain" id="PRO_5020473618" description="Lipoprotein" evidence="1">
    <location>
        <begin position="22"/>
        <end position="177"/>
    </location>
</feature>